<feature type="chain" id="PRO_5028940469" evidence="5">
    <location>
        <begin position="18"/>
        <end position="509"/>
    </location>
</feature>
<dbReference type="RefSeq" id="WP_168432990.1">
    <property type="nucleotide sequence ID" value="NZ_CAAHFH010000001.1"/>
</dbReference>
<dbReference type="AlphaFoldDB" id="A0A6C2UH30"/>
<sequence length="509" mass="55684">MKVFLSLVLAFSCSVYAAPERPNIVVVMADDLGKGDLGFYHRQRTGEGSSPVPTPNLDRLIASGMRFSDAHSPAALCAPTRFSMMTGNYPYRNNSAQGIWGAHADPQIDPNYTTVARIAKEGGYRTAFFGKWGLGGAWKGWPKDYSKLTAGALSYGFDYSVELPQGIQGAPYALYENREFLKLEQNSIMTHIPIEQTGYDLVLDPKAKDRDGMGDSNWDLKRVGPVLAHKAATFIDGHVSAHPDQPFFVYYCSQAVHTPHCAAEEFDGVKIAGSTPGPLGDFIHELDVQVGMILKELEKTGTAGNTLFIFTSDNGGLPAHWDQKLAAAGHKSNGDLSGQKGSIEEGGHRVPFIAVWPGQIKPGSKCDELIVTHDVVSTIAAVVGETIDRAVVRDSMNLLPILAGGKSSADRHVITQSGGLTYFAIRDGDLKLIIDGNAKKLSKKELYKLRGFNRENVCPVALYDLDENIRENQKFNLINHPEYKERVAAMFERFCELRSSGEPTVCDKK</sequence>
<comment type="similarity">
    <text evidence="1">Belongs to the sulfatase family.</text>
</comment>
<feature type="signal peptide" evidence="5">
    <location>
        <begin position="1"/>
        <end position="17"/>
    </location>
</feature>
<dbReference type="InterPro" id="IPR050738">
    <property type="entry name" value="Sulfatase"/>
</dbReference>
<accession>A0A6C2UH30</accession>
<evidence type="ECO:0000256" key="2">
    <source>
        <dbReference type="ARBA" id="ARBA00022723"/>
    </source>
</evidence>
<keyword evidence="5" id="KW-0732">Signal</keyword>
<reference evidence="7 8" key="1">
    <citation type="submission" date="2019-04" db="EMBL/GenBank/DDBJ databases">
        <authorList>
            <person name="Van Vliet M D."/>
        </authorList>
    </citation>
    <scope>NUCLEOTIDE SEQUENCE [LARGE SCALE GENOMIC DNA]</scope>
    <source>
        <strain evidence="7 8">F21</strain>
    </source>
</reference>
<dbReference type="PANTHER" id="PTHR42693:SF53">
    <property type="entry name" value="ENDO-4-O-SULFATASE"/>
    <property type="match status" value="1"/>
</dbReference>
<dbReference type="PANTHER" id="PTHR42693">
    <property type="entry name" value="ARYLSULFATASE FAMILY MEMBER"/>
    <property type="match status" value="1"/>
</dbReference>
<dbReference type="GO" id="GO:0004065">
    <property type="term" value="F:arylsulfatase activity"/>
    <property type="evidence" value="ECO:0007669"/>
    <property type="project" value="TreeGrafter"/>
</dbReference>
<dbReference type="InterPro" id="IPR017850">
    <property type="entry name" value="Alkaline_phosphatase_core_sf"/>
</dbReference>
<evidence type="ECO:0000313" key="8">
    <source>
        <dbReference type="Proteomes" id="UP000346198"/>
    </source>
</evidence>
<dbReference type="Pfam" id="PF00884">
    <property type="entry name" value="Sulfatase"/>
    <property type="match status" value="1"/>
</dbReference>
<evidence type="ECO:0000256" key="3">
    <source>
        <dbReference type="ARBA" id="ARBA00022801"/>
    </source>
</evidence>
<dbReference type="InterPro" id="IPR024607">
    <property type="entry name" value="Sulfatase_CS"/>
</dbReference>
<dbReference type="Proteomes" id="UP000346198">
    <property type="component" value="Unassembled WGS sequence"/>
</dbReference>
<keyword evidence="8" id="KW-1185">Reference proteome</keyword>
<proteinExistence type="inferred from homology"/>
<dbReference type="EMBL" id="CAAHFH010000001">
    <property type="protein sequence ID" value="VGO18817.1"/>
    <property type="molecule type" value="Genomic_DNA"/>
</dbReference>
<evidence type="ECO:0000256" key="5">
    <source>
        <dbReference type="SAM" id="SignalP"/>
    </source>
</evidence>
<organism evidence="7 8">
    <name type="scientific">Pontiella sulfatireligans</name>
    <dbReference type="NCBI Taxonomy" id="2750658"/>
    <lineage>
        <taxon>Bacteria</taxon>
        <taxon>Pseudomonadati</taxon>
        <taxon>Kiritimatiellota</taxon>
        <taxon>Kiritimatiellia</taxon>
        <taxon>Kiritimatiellales</taxon>
        <taxon>Pontiellaceae</taxon>
        <taxon>Pontiella</taxon>
    </lineage>
</organism>
<dbReference type="CDD" id="cd16143">
    <property type="entry name" value="ARS_like"/>
    <property type="match status" value="1"/>
</dbReference>
<gene>
    <name evidence="7" type="primary">atsA_88</name>
    <name evidence="7" type="ORF">SCARR_00870</name>
</gene>
<keyword evidence="3" id="KW-0378">Hydrolase</keyword>
<evidence type="ECO:0000256" key="4">
    <source>
        <dbReference type="ARBA" id="ARBA00022837"/>
    </source>
</evidence>
<evidence type="ECO:0000313" key="7">
    <source>
        <dbReference type="EMBL" id="VGO18817.1"/>
    </source>
</evidence>
<dbReference type="GO" id="GO:0046872">
    <property type="term" value="F:metal ion binding"/>
    <property type="evidence" value="ECO:0007669"/>
    <property type="project" value="UniProtKB-KW"/>
</dbReference>
<dbReference type="InterPro" id="IPR000917">
    <property type="entry name" value="Sulfatase_N"/>
</dbReference>
<dbReference type="Gene3D" id="3.30.1120.10">
    <property type="match status" value="1"/>
</dbReference>
<keyword evidence="2" id="KW-0479">Metal-binding</keyword>
<dbReference type="SUPFAM" id="SSF53649">
    <property type="entry name" value="Alkaline phosphatase-like"/>
    <property type="match status" value="1"/>
</dbReference>
<dbReference type="Gene3D" id="3.40.720.10">
    <property type="entry name" value="Alkaline Phosphatase, subunit A"/>
    <property type="match status" value="1"/>
</dbReference>
<feature type="domain" description="Sulfatase N-terminal" evidence="6">
    <location>
        <begin position="22"/>
        <end position="384"/>
    </location>
</feature>
<dbReference type="PROSITE" id="PS00523">
    <property type="entry name" value="SULFATASE_1"/>
    <property type="match status" value="1"/>
</dbReference>
<protein>
    <submittedName>
        <fullName evidence="7">Arylsulfatase</fullName>
    </submittedName>
</protein>
<evidence type="ECO:0000256" key="1">
    <source>
        <dbReference type="ARBA" id="ARBA00008779"/>
    </source>
</evidence>
<name>A0A6C2UH30_9BACT</name>
<evidence type="ECO:0000259" key="6">
    <source>
        <dbReference type="Pfam" id="PF00884"/>
    </source>
</evidence>
<keyword evidence="4" id="KW-0106">Calcium</keyword>